<accession>A0A4C1V1M2</accession>
<name>A0A4C1V1M2_EUMVA</name>
<gene>
    <name evidence="1" type="ORF">EVAR_16861_1</name>
</gene>
<reference evidence="1 2" key="1">
    <citation type="journal article" date="2019" name="Commun. Biol.">
        <title>The bagworm genome reveals a unique fibroin gene that provides high tensile strength.</title>
        <authorList>
            <person name="Kono N."/>
            <person name="Nakamura H."/>
            <person name="Ohtoshi R."/>
            <person name="Tomita M."/>
            <person name="Numata K."/>
            <person name="Arakawa K."/>
        </authorList>
    </citation>
    <scope>NUCLEOTIDE SEQUENCE [LARGE SCALE GENOMIC DNA]</scope>
</reference>
<keyword evidence="2" id="KW-1185">Reference proteome</keyword>
<dbReference type="EMBL" id="BGZK01000263">
    <property type="protein sequence ID" value="GBP32698.1"/>
    <property type="molecule type" value="Genomic_DNA"/>
</dbReference>
<comment type="caution">
    <text evidence="1">The sequence shown here is derived from an EMBL/GenBank/DDBJ whole genome shotgun (WGS) entry which is preliminary data.</text>
</comment>
<proteinExistence type="predicted"/>
<organism evidence="1 2">
    <name type="scientific">Eumeta variegata</name>
    <name type="common">Bagworm moth</name>
    <name type="synonym">Eumeta japonica</name>
    <dbReference type="NCBI Taxonomy" id="151549"/>
    <lineage>
        <taxon>Eukaryota</taxon>
        <taxon>Metazoa</taxon>
        <taxon>Ecdysozoa</taxon>
        <taxon>Arthropoda</taxon>
        <taxon>Hexapoda</taxon>
        <taxon>Insecta</taxon>
        <taxon>Pterygota</taxon>
        <taxon>Neoptera</taxon>
        <taxon>Endopterygota</taxon>
        <taxon>Lepidoptera</taxon>
        <taxon>Glossata</taxon>
        <taxon>Ditrysia</taxon>
        <taxon>Tineoidea</taxon>
        <taxon>Psychidae</taxon>
        <taxon>Oiketicinae</taxon>
        <taxon>Eumeta</taxon>
    </lineage>
</organism>
<evidence type="ECO:0000313" key="1">
    <source>
        <dbReference type="EMBL" id="GBP32698.1"/>
    </source>
</evidence>
<protein>
    <submittedName>
        <fullName evidence="1">Uncharacterized protein</fullName>
    </submittedName>
</protein>
<dbReference type="Proteomes" id="UP000299102">
    <property type="component" value="Unassembled WGS sequence"/>
</dbReference>
<dbReference type="AlphaFoldDB" id="A0A4C1V1M2"/>
<sequence length="79" mass="8758">MSINRAVTRRCSFDFNPGYVFHWDPGLAPHSGPVRYPDIIFVFATPQLNSRKLSLVDATSPPLQGELVSETKVTPNGRS</sequence>
<evidence type="ECO:0000313" key="2">
    <source>
        <dbReference type="Proteomes" id="UP000299102"/>
    </source>
</evidence>